<evidence type="ECO:0000256" key="11">
    <source>
        <dbReference type="ARBA" id="ARBA00023242"/>
    </source>
</evidence>
<reference evidence="17" key="1">
    <citation type="submission" date="2014-01" db="EMBL/GenBank/DDBJ databases">
        <title>The Genome Sequence of Anopheles farauti FAR1 (V2).</title>
        <authorList>
            <consortium name="The Broad Institute Genomics Platform"/>
            <person name="Neafsey D.E."/>
            <person name="Besansky N."/>
            <person name="Howell P."/>
            <person name="Walton C."/>
            <person name="Young S.K."/>
            <person name="Zeng Q."/>
            <person name="Gargeya S."/>
            <person name="Fitzgerald M."/>
            <person name="Haas B."/>
            <person name="Abouelleil A."/>
            <person name="Allen A.W."/>
            <person name="Alvarado L."/>
            <person name="Arachchi H.M."/>
            <person name="Berlin A.M."/>
            <person name="Chapman S.B."/>
            <person name="Gainer-Dewar J."/>
            <person name="Goldberg J."/>
            <person name="Griggs A."/>
            <person name="Gujja S."/>
            <person name="Hansen M."/>
            <person name="Howarth C."/>
            <person name="Imamovic A."/>
            <person name="Ireland A."/>
            <person name="Larimer J."/>
            <person name="McCowan C."/>
            <person name="Murphy C."/>
            <person name="Pearson M."/>
            <person name="Poon T.W."/>
            <person name="Priest M."/>
            <person name="Roberts A."/>
            <person name="Saif S."/>
            <person name="Shea T."/>
            <person name="Sisk P."/>
            <person name="Sykes S."/>
            <person name="Wortman J."/>
            <person name="Nusbaum C."/>
            <person name="Birren B."/>
        </authorList>
    </citation>
    <scope>NUCLEOTIDE SEQUENCE [LARGE SCALE GENOMIC DNA]</scope>
    <source>
        <strain evidence="17">FAR1</strain>
    </source>
</reference>
<dbReference type="Pfam" id="PF00105">
    <property type="entry name" value="zf-C4"/>
    <property type="match status" value="1"/>
</dbReference>
<dbReference type="EnsemblMetazoa" id="AFAF020745-RA">
    <property type="protein sequence ID" value="AFAF020745-PA"/>
    <property type="gene ID" value="AFAF020745"/>
</dbReference>
<name>A0A182R0U3_9DIPT</name>
<dbReference type="SUPFAM" id="SSF48508">
    <property type="entry name" value="Nuclear receptor ligand-binding domain"/>
    <property type="match status" value="1"/>
</dbReference>
<evidence type="ECO:0000256" key="6">
    <source>
        <dbReference type="ARBA" id="ARBA00022990"/>
    </source>
</evidence>
<dbReference type="InterPro" id="IPR013088">
    <property type="entry name" value="Znf_NHR/GATA"/>
</dbReference>
<evidence type="ECO:0000256" key="4">
    <source>
        <dbReference type="ARBA" id="ARBA00022771"/>
    </source>
</evidence>
<dbReference type="PROSITE" id="PS51030">
    <property type="entry name" value="NUCLEAR_REC_DBD_2"/>
    <property type="match status" value="1"/>
</dbReference>
<evidence type="ECO:0000256" key="9">
    <source>
        <dbReference type="ARBA" id="ARBA00023163"/>
    </source>
</evidence>
<dbReference type="InterPro" id="IPR035500">
    <property type="entry name" value="NHR-like_dom_sf"/>
</dbReference>
<evidence type="ECO:0000256" key="8">
    <source>
        <dbReference type="ARBA" id="ARBA00023125"/>
    </source>
</evidence>
<accession>A0A182R0U3</accession>
<feature type="region of interest" description="Disordered" evidence="13">
    <location>
        <begin position="75"/>
        <end position="107"/>
    </location>
</feature>
<evidence type="ECO:0000313" key="16">
    <source>
        <dbReference type="EnsemblMetazoa" id="AFAF020745-PA"/>
    </source>
</evidence>
<dbReference type="PIRSF" id="PIRSF002527">
    <property type="entry name" value="ER-like_NR"/>
    <property type="match status" value="1"/>
</dbReference>
<dbReference type="GO" id="GO:0005634">
    <property type="term" value="C:nucleus"/>
    <property type="evidence" value="ECO:0007669"/>
    <property type="project" value="UniProtKB-SubCell"/>
</dbReference>
<dbReference type="Gene3D" id="3.30.50.10">
    <property type="entry name" value="Erythroid Transcription Factor GATA-1, subunit A"/>
    <property type="match status" value="1"/>
</dbReference>
<evidence type="ECO:0000256" key="13">
    <source>
        <dbReference type="SAM" id="MobiDB-lite"/>
    </source>
</evidence>
<evidence type="ECO:0000259" key="14">
    <source>
        <dbReference type="PROSITE" id="PS51030"/>
    </source>
</evidence>
<evidence type="ECO:0000256" key="5">
    <source>
        <dbReference type="ARBA" id="ARBA00022833"/>
    </source>
</evidence>
<dbReference type="STRING" id="69004.A0A182R0U3"/>
<keyword evidence="4" id="KW-0863">Zinc-finger</keyword>
<evidence type="ECO:0000256" key="7">
    <source>
        <dbReference type="ARBA" id="ARBA00023015"/>
    </source>
</evidence>
<keyword evidence="5" id="KW-0862">Zinc</keyword>
<dbReference type="InterPro" id="IPR000536">
    <property type="entry name" value="Nucl_hrmn_rcpt_lig-bd"/>
</dbReference>
<feature type="compositionally biased region" description="Low complexity" evidence="13">
    <location>
        <begin position="285"/>
        <end position="313"/>
    </location>
</feature>
<dbReference type="Proteomes" id="UP000075886">
    <property type="component" value="Unassembled WGS sequence"/>
</dbReference>
<dbReference type="SMART" id="SM00430">
    <property type="entry name" value="HOLI"/>
    <property type="match status" value="1"/>
</dbReference>
<keyword evidence="11 12" id="KW-0539">Nucleus</keyword>
<sequence>MDEHGTMDSWMQEVVSMMAGDGTPARIKQELIETSCCSPSPSSVGSLSQTNLLYGNSPTGKMDFKCSSNNNDTHLTELHGSSGAGSGSHNNGNGKPQSPGSPDRQFCSSTTSAIGDFGSDGTNHDAIKEELPRRLCLVCGDVASGFHYGVASCEACKAFFKRTIQGNIEYTCPASNDCEINKRRRKACQACRFRKCLLMGMLKEGVRLDRVRGGRQKYRRNPCANPYQMQIIQSNQQYTAQTLEDIKILEVLSSFEPDPLVIGNGADMMSVGGGEERNGGGGGQTSSSSFSSTSSSSSSSSTSSNSSNSPGGSATAAVADSGLDRMAVGGDAQEILSVLSDIYDKELVGVIGWAKQIPGFTDLPLNDQMRLLQVSWAELLTLMLAHRSIPFDGRLYFATDFWLDERSAKECGALDLYNHLAQITQRLEKISATKEEYYLLKALSLSNCDIRLDNYSALKKIRDSILYALNDCVLLIRQHQAVSHQQQLLLLLPSLRQADHIIRKFWTNVHIEGNVTMNKLFVEMLESVSR</sequence>
<keyword evidence="6" id="KW-0007">Acetylation</keyword>
<evidence type="ECO:0000256" key="12">
    <source>
        <dbReference type="PIRNR" id="PIRNR002527"/>
    </source>
</evidence>
<keyword evidence="8" id="KW-0238">DNA-binding</keyword>
<dbReference type="GO" id="GO:0043565">
    <property type="term" value="F:sequence-specific DNA binding"/>
    <property type="evidence" value="ECO:0007669"/>
    <property type="project" value="InterPro"/>
</dbReference>
<dbReference type="Gene3D" id="1.10.565.10">
    <property type="entry name" value="Retinoid X Receptor"/>
    <property type="match status" value="1"/>
</dbReference>
<comment type="subcellular location">
    <subcellularLocation>
        <location evidence="1 12">Nucleus</location>
    </subcellularLocation>
</comment>
<dbReference type="EMBL" id="AXCN02001150">
    <property type="status" value="NOT_ANNOTATED_CDS"/>
    <property type="molecule type" value="Genomic_DNA"/>
</dbReference>
<dbReference type="InterPro" id="IPR001723">
    <property type="entry name" value="Nuclear_hrmn_rcpt"/>
</dbReference>
<evidence type="ECO:0000256" key="2">
    <source>
        <dbReference type="ARBA" id="ARBA00005413"/>
    </source>
</evidence>
<dbReference type="VEuPathDB" id="VectorBase:AFAF020745"/>
<feature type="compositionally biased region" description="Polar residues" evidence="13">
    <location>
        <begin position="95"/>
        <end position="107"/>
    </location>
</feature>
<proteinExistence type="inferred from homology"/>
<dbReference type="CDD" id="cd07170">
    <property type="entry name" value="NR_DBD_ERR"/>
    <property type="match status" value="1"/>
</dbReference>
<feature type="domain" description="Nuclear receptor" evidence="14">
    <location>
        <begin position="133"/>
        <end position="208"/>
    </location>
</feature>
<reference evidence="16" key="2">
    <citation type="submission" date="2020-05" db="UniProtKB">
        <authorList>
            <consortium name="EnsemblMetazoa"/>
        </authorList>
    </citation>
    <scope>IDENTIFICATION</scope>
    <source>
        <strain evidence="16">FAR1</strain>
    </source>
</reference>
<dbReference type="InterPro" id="IPR001628">
    <property type="entry name" value="Znf_hrmn_rcpt"/>
</dbReference>
<dbReference type="PANTHER" id="PTHR48092">
    <property type="entry name" value="KNIRPS-RELATED PROTEIN-RELATED"/>
    <property type="match status" value="1"/>
</dbReference>
<dbReference type="InterPro" id="IPR050200">
    <property type="entry name" value="Nuclear_hormone_rcpt_NR3"/>
</dbReference>
<dbReference type="GO" id="GO:0005496">
    <property type="term" value="F:steroid binding"/>
    <property type="evidence" value="ECO:0007669"/>
    <property type="project" value="UniProtKB-KW"/>
</dbReference>
<dbReference type="InterPro" id="IPR024178">
    <property type="entry name" value="Est_rcpt/est-rel_rcp"/>
</dbReference>
<keyword evidence="17" id="KW-1185">Reference proteome</keyword>
<dbReference type="AlphaFoldDB" id="A0A182R0U3"/>
<evidence type="ECO:0000256" key="1">
    <source>
        <dbReference type="ARBA" id="ARBA00004123"/>
    </source>
</evidence>
<feature type="region of interest" description="Disordered" evidence="13">
    <location>
        <begin position="266"/>
        <end position="316"/>
    </location>
</feature>
<dbReference type="PROSITE" id="PS51843">
    <property type="entry name" value="NR_LBD"/>
    <property type="match status" value="1"/>
</dbReference>
<dbReference type="Pfam" id="PF00104">
    <property type="entry name" value="Hormone_recep"/>
    <property type="match status" value="1"/>
</dbReference>
<evidence type="ECO:0000313" key="17">
    <source>
        <dbReference type="Proteomes" id="UP000075886"/>
    </source>
</evidence>
<protein>
    <submittedName>
        <fullName evidence="16">Uncharacterized protein</fullName>
    </submittedName>
</protein>
<dbReference type="PRINTS" id="PR00398">
    <property type="entry name" value="STRDHORMONER"/>
</dbReference>
<dbReference type="PROSITE" id="PS00031">
    <property type="entry name" value="NUCLEAR_REC_DBD_1"/>
    <property type="match status" value="1"/>
</dbReference>
<evidence type="ECO:0000259" key="15">
    <source>
        <dbReference type="PROSITE" id="PS51843"/>
    </source>
</evidence>
<organism evidence="16 17">
    <name type="scientific">Anopheles farauti</name>
    <dbReference type="NCBI Taxonomy" id="69004"/>
    <lineage>
        <taxon>Eukaryota</taxon>
        <taxon>Metazoa</taxon>
        <taxon>Ecdysozoa</taxon>
        <taxon>Arthropoda</taxon>
        <taxon>Hexapoda</taxon>
        <taxon>Insecta</taxon>
        <taxon>Pterygota</taxon>
        <taxon>Neoptera</taxon>
        <taxon>Endopterygota</taxon>
        <taxon>Diptera</taxon>
        <taxon>Nematocera</taxon>
        <taxon>Culicoidea</taxon>
        <taxon>Culicidae</taxon>
        <taxon>Anophelinae</taxon>
        <taxon>Anopheles</taxon>
    </lineage>
</organism>
<keyword evidence="7 12" id="KW-0805">Transcription regulation</keyword>
<evidence type="ECO:0000256" key="3">
    <source>
        <dbReference type="ARBA" id="ARBA00022723"/>
    </source>
</evidence>
<dbReference type="PIRSF" id="PIRSF500939">
    <property type="entry name" value="ERR1-2-3"/>
    <property type="match status" value="1"/>
</dbReference>
<keyword evidence="9 12" id="KW-0804">Transcription</keyword>
<dbReference type="InterPro" id="IPR027289">
    <property type="entry name" value="Oest-rel_rcp"/>
</dbReference>
<feature type="domain" description="NR LBD" evidence="15">
    <location>
        <begin position="295"/>
        <end position="528"/>
    </location>
</feature>
<dbReference type="GO" id="GO:0003707">
    <property type="term" value="F:nuclear steroid receptor activity"/>
    <property type="evidence" value="ECO:0007669"/>
    <property type="project" value="InterPro"/>
</dbReference>
<dbReference type="PRINTS" id="PR00047">
    <property type="entry name" value="STROIDFINGER"/>
</dbReference>
<keyword evidence="10 12" id="KW-0675">Receptor</keyword>
<evidence type="ECO:0000256" key="10">
    <source>
        <dbReference type="ARBA" id="ARBA00023170"/>
    </source>
</evidence>
<comment type="similarity">
    <text evidence="2 12">Belongs to the nuclear hormone receptor family. NR3 subfamily.</text>
</comment>
<dbReference type="GO" id="GO:0008270">
    <property type="term" value="F:zinc ion binding"/>
    <property type="evidence" value="ECO:0007669"/>
    <property type="project" value="UniProtKB-KW"/>
</dbReference>
<dbReference type="SUPFAM" id="SSF57716">
    <property type="entry name" value="Glucocorticoid receptor-like (DNA-binding domain)"/>
    <property type="match status" value="1"/>
</dbReference>
<keyword evidence="3" id="KW-0479">Metal-binding</keyword>
<dbReference type="SMART" id="SM00399">
    <property type="entry name" value="ZnF_C4"/>
    <property type="match status" value="1"/>
</dbReference>